<evidence type="ECO:0000313" key="1">
    <source>
        <dbReference type="EMBL" id="MPC17504.1"/>
    </source>
</evidence>
<gene>
    <name evidence="1" type="ORF">E2C01_010365</name>
</gene>
<sequence length="121" mass="13071">MREEERGTSRHLGDAAREVAKSVLSRRSGMAGQPLLNGRILPARKGFLHPSHNAARAAGRPLAGRGNAATHPFFKPREVLPMVEERVERLVFGCLAGGSKMIRVPSPPTACAPCSPPWVEQ</sequence>
<organism evidence="1 2">
    <name type="scientific">Portunus trituberculatus</name>
    <name type="common">Swimming crab</name>
    <name type="synonym">Neptunus trituberculatus</name>
    <dbReference type="NCBI Taxonomy" id="210409"/>
    <lineage>
        <taxon>Eukaryota</taxon>
        <taxon>Metazoa</taxon>
        <taxon>Ecdysozoa</taxon>
        <taxon>Arthropoda</taxon>
        <taxon>Crustacea</taxon>
        <taxon>Multicrustacea</taxon>
        <taxon>Malacostraca</taxon>
        <taxon>Eumalacostraca</taxon>
        <taxon>Eucarida</taxon>
        <taxon>Decapoda</taxon>
        <taxon>Pleocyemata</taxon>
        <taxon>Brachyura</taxon>
        <taxon>Eubrachyura</taxon>
        <taxon>Portunoidea</taxon>
        <taxon>Portunidae</taxon>
        <taxon>Portuninae</taxon>
        <taxon>Portunus</taxon>
    </lineage>
</organism>
<dbReference type="Proteomes" id="UP000324222">
    <property type="component" value="Unassembled WGS sequence"/>
</dbReference>
<accession>A0A5B7D892</accession>
<protein>
    <submittedName>
        <fullName evidence="1">Uncharacterized protein</fullName>
    </submittedName>
</protein>
<name>A0A5B7D892_PORTR</name>
<evidence type="ECO:0000313" key="2">
    <source>
        <dbReference type="Proteomes" id="UP000324222"/>
    </source>
</evidence>
<comment type="caution">
    <text evidence="1">The sequence shown here is derived from an EMBL/GenBank/DDBJ whole genome shotgun (WGS) entry which is preliminary data.</text>
</comment>
<reference evidence="1 2" key="1">
    <citation type="submission" date="2019-05" db="EMBL/GenBank/DDBJ databases">
        <title>Another draft genome of Portunus trituberculatus and its Hox gene families provides insights of decapod evolution.</title>
        <authorList>
            <person name="Jeong J.-H."/>
            <person name="Song I."/>
            <person name="Kim S."/>
            <person name="Choi T."/>
            <person name="Kim D."/>
            <person name="Ryu S."/>
            <person name="Kim W."/>
        </authorList>
    </citation>
    <scope>NUCLEOTIDE SEQUENCE [LARGE SCALE GENOMIC DNA]</scope>
    <source>
        <tissue evidence="1">Muscle</tissue>
    </source>
</reference>
<dbReference type="AlphaFoldDB" id="A0A5B7D892"/>
<keyword evidence="2" id="KW-1185">Reference proteome</keyword>
<proteinExistence type="predicted"/>
<dbReference type="EMBL" id="VSRR010000595">
    <property type="protein sequence ID" value="MPC17504.1"/>
    <property type="molecule type" value="Genomic_DNA"/>
</dbReference>